<dbReference type="InterPro" id="IPR032710">
    <property type="entry name" value="NTF2-like_dom_sf"/>
</dbReference>
<evidence type="ECO:0000313" key="2">
    <source>
        <dbReference type="EMBL" id="SMO48873.1"/>
    </source>
</evidence>
<feature type="domain" description="SnoaL-like" evidence="1">
    <location>
        <begin position="16"/>
        <end position="113"/>
    </location>
</feature>
<proteinExistence type="predicted"/>
<sequence length="134" mass="14875">MKTAKELLMDYLENIGNPDIQIELFADDAAIELPYLASLGMPARWEGKDTLHTFLGNLPNTLPGFRFKNIQIHIDTPDQAFGEYEATATIGSNGKAYAQHYMGRLVAENGKIKLLREALNTVPVLRDIKGITIS</sequence>
<dbReference type="Gene3D" id="3.10.450.50">
    <property type="match status" value="1"/>
</dbReference>
<evidence type="ECO:0000259" key="1">
    <source>
        <dbReference type="Pfam" id="PF12680"/>
    </source>
</evidence>
<evidence type="ECO:0000313" key="3">
    <source>
        <dbReference type="Proteomes" id="UP000320300"/>
    </source>
</evidence>
<dbReference type="Pfam" id="PF12680">
    <property type="entry name" value="SnoaL_2"/>
    <property type="match status" value="1"/>
</dbReference>
<keyword evidence="3" id="KW-1185">Reference proteome</keyword>
<accession>A0A521BNZ0</accession>
<gene>
    <name evidence="2" type="ORF">SAMN06265348_102461</name>
</gene>
<protein>
    <submittedName>
        <fullName evidence="2">Ketosteroid isomerase-related protein</fullName>
    </submittedName>
</protein>
<dbReference type="RefSeq" id="WP_142527112.1">
    <property type="nucleotide sequence ID" value="NZ_CBCSJO010000003.1"/>
</dbReference>
<keyword evidence="2" id="KW-0413">Isomerase</keyword>
<dbReference type="Proteomes" id="UP000320300">
    <property type="component" value="Unassembled WGS sequence"/>
</dbReference>
<dbReference type="OrthoDB" id="2083380at2"/>
<dbReference type="SUPFAM" id="SSF54427">
    <property type="entry name" value="NTF2-like"/>
    <property type="match status" value="1"/>
</dbReference>
<dbReference type="GO" id="GO:0016853">
    <property type="term" value="F:isomerase activity"/>
    <property type="evidence" value="ECO:0007669"/>
    <property type="project" value="UniProtKB-KW"/>
</dbReference>
<organism evidence="2 3">
    <name type="scientific">Pedobacter westerhofensis</name>
    <dbReference type="NCBI Taxonomy" id="425512"/>
    <lineage>
        <taxon>Bacteria</taxon>
        <taxon>Pseudomonadati</taxon>
        <taxon>Bacteroidota</taxon>
        <taxon>Sphingobacteriia</taxon>
        <taxon>Sphingobacteriales</taxon>
        <taxon>Sphingobacteriaceae</taxon>
        <taxon>Pedobacter</taxon>
    </lineage>
</organism>
<dbReference type="EMBL" id="FXTN01000002">
    <property type="protein sequence ID" value="SMO48873.1"/>
    <property type="molecule type" value="Genomic_DNA"/>
</dbReference>
<dbReference type="InterPro" id="IPR037401">
    <property type="entry name" value="SnoaL-like"/>
</dbReference>
<name>A0A521BNZ0_9SPHI</name>
<reference evidence="2 3" key="1">
    <citation type="submission" date="2017-05" db="EMBL/GenBank/DDBJ databases">
        <authorList>
            <person name="Varghese N."/>
            <person name="Submissions S."/>
        </authorList>
    </citation>
    <scope>NUCLEOTIDE SEQUENCE [LARGE SCALE GENOMIC DNA]</scope>
    <source>
        <strain evidence="2 3">DSM 19036</strain>
    </source>
</reference>
<dbReference type="AlphaFoldDB" id="A0A521BNZ0"/>